<dbReference type="PANTHER" id="PTHR48000">
    <property type="entry name" value="OS09G0431300 PROTEIN"/>
    <property type="match status" value="1"/>
</dbReference>
<name>A0A9R1UDE0_LACSA</name>
<dbReference type="Gene3D" id="1.10.10.60">
    <property type="entry name" value="Homeodomain-like"/>
    <property type="match status" value="1"/>
</dbReference>
<evidence type="ECO:0000256" key="7">
    <source>
        <dbReference type="SAM" id="MobiDB-lite"/>
    </source>
</evidence>
<dbReference type="PROSITE" id="PS51294">
    <property type="entry name" value="HTH_MYB"/>
    <property type="match status" value="1"/>
</dbReference>
<keyword evidence="2" id="KW-0677">Repeat</keyword>
<dbReference type="AlphaFoldDB" id="A0A9R1UDE0"/>
<evidence type="ECO:0000313" key="10">
    <source>
        <dbReference type="EMBL" id="KAJ0185120.1"/>
    </source>
</evidence>
<protein>
    <recommendedName>
        <fullName evidence="12">HTH myb-type domain-containing protein</fullName>
    </recommendedName>
</protein>
<comment type="subcellular location">
    <subcellularLocation>
        <location evidence="1">Nucleus</location>
    </subcellularLocation>
</comment>
<evidence type="ECO:0008006" key="12">
    <source>
        <dbReference type="Google" id="ProtNLM"/>
    </source>
</evidence>
<dbReference type="PROSITE" id="PS50090">
    <property type="entry name" value="MYB_LIKE"/>
    <property type="match status" value="1"/>
</dbReference>
<feature type="compositionally biased region" description="Polar residues" evidence="7">
    <location>
        <begin position="1"/>
        <end position="10"/>
    </location>
</feature>
<dbReference type="InterPro" id="IPR017930">
    <property type="entry name" value="Myb_dom"/>
</dbReference>
<organism evidence="10 11">
    <name type="scientific">Lactuca sativa</name>
    <name type="common">Garden lettuce</name>
    <dbReference type="NCBI Taxonomy" id="4236"/>
    <lineage>
        <taxon>Eukaryota</taxon>
        <taxon>Viridiplantae</taxon>
        <taxon>Streptophyta</taxon>
        <taxon>Embryophyta</taxon>
        <taxon>Tracheophyta</taxon>
        <taxon>Spermatophyta</taxon>
        <taxon>Magnoliopsida</taxon>
        <taxon>eudicotyledons</taxon>
        <taxon>Gunneridae</taxon>
        <taxon>Pentapetalae</taxon>
        <taxon>asterids</taxon>
        <taxon>campanulids</taxon>
        <taxon>Asterales</taxon>
        <taxon>Asteraceae</taxon>
        <taxon>Cichorioideae</taxon>
        <taxon>Cichorieae</taxon>
        <taxon>Lactucinae</taxon>
        <taxon>Lactuca</taxon>
    </lineage>
</organism>
<dbReference type="GO" id="GO:0006355">
    <property type="term" value="P:regulation of DNA-templated transcription"/>
    <property type="evidence" value="ECO:0000318"/>
    <property type="project" value="GO_Central"/>
</dbReference>
<evidence type="ECO:0000259" key="8">
    <source>
        <dbReference type="PROSITE" id="PS50090"/>
    </source>
</evidence>
<feature type="domain" description="Myb-like" evidence="8">
    <location>
        <begin position="14"/>
        <end position="64"/>
    </location>
</feature>
<reference evidence="10 11" key="1">
    <citation type="journal article" date="2017" name="Nat. Commun.">
        <title>Genome assembly with in vitro proximity ligation data and whole-genome triplication in lettuce.</title>
        <authorList>
            <person name="Reyes-Chin-Wo S."/>
            <person name="Wang Z."/>
            <person name="Yang X."/>
            <person name="Kozik A."/>
            <person name="Arikit S."/>
            <person name="Song C."/>
            <person name="Xia L."/>
            <person name="Froenicke L."/>
            <person name="Lavelle D.O."/>
            <person name="Truco M.J."/>
            <person name="Xia R."/>
            <person name="Zhu S."/>
            <person name="Xu C."/>
            <person name="Xu H."/>
            <person name="Xu X."/>
            <person name="Cox K."/>
            <person name="Korf I."/>
            <person name="Meyers B.C."/>
            <person name="Michelmore R.W."/>
        </authorList>
    </citation>
    <scope>NUCLEOTIDE SEQUENCE [LARGE SCALE GENOMIC DNA]</scope>
    <source>
        <strain evidence="11">cv. Salinas</strain>
        <tissue evidence="10">Seedlings</tissue>
    </source>
</reference>
<dbReference type="Pfam" id="PF00249">
    <property type="entry name" value="Myb_DNA-binding"/>
    <property type="match status" value="1"/>
</dbReference>
<keyword evidence="3" id="KW-0805">Transcription regulation</keyword>
<dbReference type="PANTHER" id="PTHR48000:SF68">
    <property type="entry name" value="HOMEODOMAIN-LIKE PROTEIN-RELATED"/>
    <property type="match status" value="1"/>
</dbReference>
<dbReference type="InterPro" id="IPR009057">
    <property type="entry name" value="Homeodomain-like_sf"/>
</dbReference>
<dbReference type="GO" id="GO:0003700">
    <property type="term" value="F:DNA-binding transcription factor activity"/>
    <property type="evidence" value="ECO:0000318"/>
    <property type="project" value="GO_Central"/>
</dbReference>
<dbReference type="InterPro" id="IPR001005">
    <property type="entry name" value="SANT/Myb"/>
</dbReference>
<keyword evidence="4" id="KW-0238">DNA-binding</keyword>
<feature type="region of interest" description="Disordered" evidence="7">
    <location>
        <begin position="1"/>
        <end position="21"/>
    </location>
</feature>
<gene>
    <name evidence="10" type="ORF">LSAT_V11C900496910</name>
</gene>
<dbReference type="Proteomes" id="UP000235145">
    <property type="component" value="Unassembled WGS sequence"/>
</dbReference>
<evidence type="ECO:0000256" key="2">
    <source>
        <dbReference type="ARBA" id="ARBA00022737"/>
    </source>
</evidence>
<feature type="domain" description="HTH myb-type" evidence="9">
    <location>
        <begin position="15"/>
        <end position="68"/>
    </location>
</feature>
<comment type="caution">
    <text evidence="10">The sequence shown here is derived from an EMBL/GenBank/DDBJ whole genome shotgun (WGS) entry which is preliminary data.</text>
</comment>
<evidence type="ECO:0000256" key="3">
    <source>
        <dbReference type="ARBA" id="ARBA00023015"/>
    </source>
</evidence>
<dbReference type="EMBL" id="NBSK02000009">
    <property type="protein sequence ID" value="KAJ0185120.1"/>
    <property type="molecule type" value="Genomic_DNA"/>
</dbReference>
<dbReference type="CDD" id="cd00167">
    <property type="entry name" value="SANT"/>
    <property type="match status" value="1"/>
</dbReference>
<evidence type="ECO:0000256" key="4">
    <source>
        <dbReference type="ARBA" id="ARBA00023125"/>
    </source>
</evidence>
<dbReference type="GO" id="GO:0005634">
    <property type="term" value="C:nucleus"/>
    <property type="evidence" value="ECO:0000318"/>
    <property type="project" value="GO_Central"/>
</dbReference>
<sequence length="219" mass="24703">MIFSLKKNSTPTPPPNIKRGKFSHDEDKVICVLFASICSRWSIMAAQLPGRTDNDINNYWNTKLKKKMMSNLITLLEHRKTLQHLQCFISSTNYSYPSRSIFQNSNINVNAPLSSSISSSPSYLYSINTSSYHDQTLSIPSSPRINDANLQHPVLQSQDHGFLGLFSTETYQQEVKDSSTLVFIGGDQASYSSNSDGSCHYQYRSTVGVYCDSPKLFRF</sequence>
<dbReference type="GO" id="GO:0003677">
    <property type="term" value="F:DNA binding"/>
    <property type="evidence" value="ECO:0007669"/>
    <property type="project" value="UniProtKB-KW"/>
</dbReference>
<evidence type="ECO:0000256" key="5">
    <source>
        <dbReference type="ARBA" id="ARBA00023163"/>
    </source>
</evidence>
<dbReference type="SMART" id="SM00717">
    <property type="entry name" value="SANT"/>
    <property type="match status" value="1"/>
</dbReference>
<dbReference type="SUPFAM" id="SSF46689">
    <property type="entry name" value="Homeodomain-like"/>
    <property type="match status" value="1"/>
</dbReference>
<keyword evidence="11" id="KW-1185">Reference proteome</keyword>
<accession>A0A9R1UDE0</accession>
<evidence type="ECO:0000256" key="6">
    <source>
        <dbReference type="ARBA" id="ARBA00023242"/>
    </source>
</evidence>
<evidence type="ECO:0000259" key="9">
    <source>
        <dbReference type="PROSITE" id="PS51294"/>
    </source>
</evidence>
<keyword evidence="6" id="KW-0539">Nucleus</keyword>
<proteinExistence type="predicted"/>
<evidence type="ECO:0000256" key="1">
    <source>
        <dbReference type="ARBA" id="ARBA00004123"/>
    </source>
</evidence>
<evidence type="ECO:0000313" key="11">
    <source>
        <dbReference type="Proteomes" id="UP000235145"/>
    </source>
</evidence>
<keyword evidence="5" id="KW-0804">Transcription</keyword>